<name>A0ABP8M120_9BACT</name>
<evidence type="ECO:0000313" key="8">
    <source>
        <dbReference type="Proteomes" id="UP001500552"/>
    </source>
</evidence>
<dbReference type="InterPro" id="IPR001173">
    <property type="entry name" value="Glyco_trans_2-like"/>
</dbReference>
<dbReference type="RefSeq" id="WP_345161415.1">
    <property type="nucleotide sequence ID" value="NZ_BAABHC010000029.1"/>
</dbReference>
<dbReference type="InterPro" id="IPR029044">
    <property type="entry name" value="Nucleotide-diphossugar_trans"/>
</dbReference>
<comment type="caution">
    <text evidence="7">The sequence shown here is derived from an EMBL/GenBank/DDBJ whole genome shotgun (WGS) entry which is preliminary data.</text>
</comment>
<sequence>MKISVIIPTYNEAAAIGPLLQYLQRHMSPDTELIVADGGSDDGTRAISDQQGAQVIHCGQRGRGPQMNAGARASTGDLLYFLHADTFPPEAFEAHLRQAVQQGAGSGCYRLRFDLPHWFLHLNAWFTRFNVDALRFGDQSLFVRRDIFLSEGGFDERMQLLEDQEVIGRLRRRAPFVVLPQQVTTSARKYKAIGVYRLQAGYYFIYGLYRMGVPQERLVQVYKWVLRP</sequence>
<keyword evidence="4" id="KW-0808">Transferase</keyword>
<evidence type="ECO:0000313" key="7">
    <source>
        <dbReference type="EMBL" id="GAA4440873.1"/>
    </source>
</evidence>
<dbReference type="Proteomes" id="UP001500552">
    <property type="component" value="Unassembled WGS sequence"/>
</dbReference>
<keyword evidence="3" id="KW-0328">Glycosyltransferase</keyword>
<organism evidence="7 8">
    <name type="scientific">Pontibacter saemangeumensis</name>
    <dbReference type="NCBI Taxonomy" id="1084525"/>
    <lineage>
        <taxon>Bacteria</taxon>
        <taxon>Pseudomonadati</taxon>
        <taxon>Bacteroidota</taxon>
        <taxon>Cytophagia</taxon>
        <taxon>Cytophagales</taxon>
        <taxon>Hymenobacteraceae</taxon>
        <taxon>Pontibacter</taxon>
    </lineage>
</organism>
<dbReference type="Gene3D" id="3.90.550.10">
    <property type="entry name" value="Spore Coat Polysaccharide Biosynthesis Protein SpsA, Chain A"/>
    <property type="match status" value="1"/>
</dbReference>
<evidence type="ECO:0000256" key="4">
    <source>
        <dbReference type="ARBA" id="ARBA00022679"/>
    </source>
</evidence>
<accession>A0ABP8M120</accession>
<evidence type="ECO:0000259" key="6">
    <source>
        <dbReference type="Pfam" id="PF00535"/>
    </source>
</evidence>
<keyword evidence="2" id="KW-1003">Cell membrane</keyword>
<dbReference type="Pfam" id="PF00535">
    <property type="entry name" value="Glycos_transf_2"/>
    <property type="match status" value="1"/>
</dbReference>
<dbReference type="InterPro" id="IPR026461">
    <property type="entry name" value="Trfase_2_rSAM/seldom_assoc"/>
</dbReference>
<evidence type="ECO:0000256" key="3">
    <source>
        <dbReference type="ARBA" id="ARBA00022676"/>
    </source>
</evidence>
<evidence type="ECO:0000256" key="5">
    <source>
        <dbReference type="ARBA" id="ARBA00023136"/>
    </source>
</evidence>
<protein>
    <submittedName>
        <fullName evidence="7">TIGR04283 family arsenosugar biosynthesis glycosyltransferase</fullName>
    </submittedName>
</protein>
<dbReference type="NCBIfam" id="TIGR04283">
    <property type="entry name" value="glyco_like_mftF"/>
    <property type="match status" value="1"/>
</dbReference>
<dbReference type="EMBL" id="BAABHC010000029">
    <property type="protein sequence ID" value="GAA4440873.1"/>
    <property type="molecule type" value="Genomic_DNA"/>
</dbReference>
<dbReference type="SUPFAM" id="SSF53448">
    <property type="entry name" value="Nucleotide-diphospho-sugar transferases"/>
    <property type="match status" value="1"/>
</dbReference>
<evidence type="ECO:0000256" key="2">
    <source>
        <dbReference type="ARBA" id="ARBA00022475"/>
    </source>
</evidence>
<gene>
    <name evidence="7" type="ORF">GCM10023188_38670</name>
</gene>
<dbReference type="PANTHER" id="PTHR43646">
    <property type="entry name" value="GLYCOSYLTRANSFERASE"/>
    <property type="match status" value="1"/>
</dbReference>
<proteinExistence type="predicted"/>
<feature type="domain" description="Glycosyltransferase 2-like" evidence="6">
    <location>
        <begin position="4"/>
        <end position="104"/>
    </location>
</feature>
<comment type="subcellular location">
    <subcellularLocation>
        <location evidence="1">Cell membrane</location>
    </subcellularLocation>
</comment>
<keyword evidence="8" id="KW-1185">Reference proteome</keyword>
<reference evidence="8" key="1">
    <citation type="journal article" date="2019" name="Int. J. Syst. Evol. Microbiol.">
        <title>The Global Catalogue of Microorganisms (GCM) 10K type strain sequencing project: providing services to taxonomists for standard genome sequencing and annotation.</title>
        <authorList>
            <consortium name="The Broad Institute Genomics Platform"/>
            <consortium name="The Broad Institute Genome Sequencing Center for Infectious Disease"/>
            <person name="Wu L."/>
            <person name="Ma J."/>
        </authorList>
    </citation>
    <scope>NUCLEOTIDE SEQUENCE [LARGE SCALE GENOMIC DNA]</scope>
    <source>
        <strain evidence="8">JCM 17926</strain>
    </source>
</reference>
<dbReference type="CDD" id="cd02522">
    <property type="entry name" value="GT_2_like_a"/>
    <property type="match status" value="1"/>
</dbReference>
<evidence type="ECO:0000256" key="1">
    <source>
        <dbReference type="ARBA" id="ARBA00004236"/>
    </source>
</evidence>
<keyword evidence="5" id="KW-0472">Membrane</keyword>
<dbReference type="PANTHER" id="PTHR43646:SF2">
    <property type="entry name" value="GLYCOSYLTRANSFERASE 2-LIKE DOMAIN-CONTAINING PROTEIN"/>
    <property type="match status" value="1"/>
</dbReference>